<organism evidence="1 2">
    <name type="scientific">Tanacetum coccineum</name>
    <dbReference type="NCBI Taxonomy" id="301880"/>
    <lineage>
        <taxon>Eukaryota</taxon>
        <taxon>Viridiplantae</taxon>
        <taxon>Streptophyta</taxon>
        <taxon>Embryophyta</taxon>
        <taxon>Tracheophyta</taxon>
        <taxon>Spermatophyta</taxon>
        <taxon>Magnoliopsida</taxon>
        <taxon>eudicotyledons</taxon>
        <taxon>Gunneridae</taxon>
        <taxon>Pentapetalae</taxon>
        <taxon>asterids</taxon>
        <taxon>campanulids</taxon>
        <taxon>Asterales</taxon>
        <taxon>Asteraceae</taxon>
        <taxon>Asteroideae</taxon>
        <taxon>Anthemideae</taxon>
        <taxon>Anthemidinae</taxon>
        <taxon>Tanacetum</taxon>
    </lineage>
</organism>
<reference evidence="1" key="2">
    <citation type="submission" date="2022-01" db="EMBL/GenBank/DDBJ databases">
        <authorList>
            <person name="Yamashiro T."/>
            <person name="Shiraishi A."/>
            <person name="Satake H."/>
            <person name="Nakayama K."/>
        </authorList>
    </citation>
    <scope>NUCLEOTIDE SEQUENCE</scope>
</reference>
<dbReference type="EMBL" id="BQNB010015750">
    <property type="protein sequence ID" value="GJT43666.1"/>
    <property type="molecule type" value="Genomic_DNA"/>
</dbReference>
<accession>A0ABQ5DZN9</accession>
<protein>
    <submittedName>
        <fullName evidence="1">Uncharacterized protein</fullName>
    </submittedName>
</protein>
<gene>
    <name evidence="1" type="ORF">Tco_0952381</name>
</gene>
<sequence length="119" mass="13525">MLIWYNNLRVFEARNSRCSKNIFQVLQNVSFCSQSKRSTNKVKSGFSGAYSSCTPSTSSTNIPEKEVLASFVDEVIYSLFAKQTEDLDLLHEDLEQIDDVDIEEMDINWQIAMIAGTDN</sequence>
<evidence type="ECO:0000313" key="2">
    <source>
        <dbReference type="Proteomes" id="UP001151760"/>
    </source>
</evidence>
<keyword evidence="2" id="KW-1185">Reference proteome</keyword>
<dbReference type="Proteomes" id="UP001151760">
    <property type="component" value="Unassembled WGS sequence"/>
</dbReference>
<evidence type="ECO:0000313" key="1">
    <source>
        <dbReference type="EMBL" id="GJT43666.1"/>
    </source>
</evidence>
<name>A0ABQ5DZN9_9ASTR</name>
<comment type="caution">
    <text evidence="1">The sequence shown here is derived from an EMBL/GenBank/DDBJ whole genome shotgun (WGS) entry which is preliminary data.</text>
</comment>
<proteinExistence type="predicted"/>
<reference evidence="1" key="1">
    <citation type="journal article" date="2022" name="Int. J. Mol. Sci.">
        <title>Draft Genome of Tanacetum Coccineum: Genomic Comparison of Closely Related Tanacetum-Family Plants.</title>
        <authorList>
            <person name="Yamashiro T."/>
            <person name="Shiraishi A."/>
            <person name="Nakayama K."/>
            <person name="Satake H."/>
        </authorList>
    </citation>
    <scope>NUCLEOTIDE SEQUENCE</scope>
</reference>